<accession>A0A9W6GMW0</accession>
<dbReference type="InterPro" id="IPR013839">
    <property type="entry name" value="DNAligase_adenylation"/>
</dbReference>
<dbReference type="Gene3D" id="2.40.50.140">
    <property type="entry name" value="Nucleic acid-binding proteins"/>
    <property type="match status" value="1"/>
</dbReference>
<keyword evidence="10 14" id="KW-0520">NAD</keyword>
<dbReference type="InterPro" id="IPR013840">
    <property type="entry name" value="DNAligase_N"/>
</dbReference>
<feature type="compositionally biased region" description="Basic and acidic residues" evidence="15">
    <location>
        <begin position="783"/>
        <end position="810"/>
    </location>
</feature>
<dbReference type="Pfam" id="PF12826">
    <property type="entry name" value="HHH_2"/>
    <property type="match status" value="2"/>
</dbReference>
<evidence type="ECO:0000256" key="6">
    <source>
        <dbReference type="ARBA" id="ARBA00022723"/>
    </source>
</evidence>
<dbReference type="GO" id="GO:0006281">
    <property type="term" value="P:DNA repair"/>
    <property type="evidence" value="ECO:0007669"/>
    <property type="project" value="UniProtKB-KW"/>
</dbReference>
<feature type="binding site" evidence="14">
    <location>
        <position position="136"/>
    </location>
    <ligand>
        <name>NAD(+)</name>
        <dbReference type="ChEBI" id="CHEBI:57540"/>
    </ligand>
</feature>
<evidence type="ECO:0000256" key="10">
    <source>
        <dbReference type="ARBA" id="ARBA00023027"/>
    </source>
</evidence>
<evidence type="ECO:0000256" key="8">
    <source>
        <dbReference type="ARBA" id="ARBA00022833"/>
    </source>
</evidence>
<dbReference type="AlphaFoldDB" id="A0A9W6GMW0"/>
<comment type="caution">
    <text evidence="14">Lacks conserved residue(s) required for the propagation of feature annotation.</text>
</comment>
<dbReference type="SUPFAM" id="SSF56091">
    <property type="entry name" value="DNA ligase/mRNA capping enzyme, catalytic domain"/>
    <property type="match status" value="1"/>
</dbReference>
<feature type="binding site" evidence="14">
    <location>
        <position position="310"/>
    </location>
    <ligand>
        <name>NAD(+)</name>
        <dbReference type="ChEBI" id="CHEBI:57540"/>
    </ligand>
</feature>
<dbReference type="InterPro" id="IPR004150">
    <property type="entry name" value="NAD_DNA_ligase_OB"/>
</dbReference>
<evidence type="ECO:0000259" key="16">
    <source>
        <dbReference type="PROSITE" id="PS50172"/>
    </source>
</evidence>
<protein>
    <recommendedName>
        <fullName evidence="3 14">DNA ligase</fullName>
        <ecNumber evidence="2 14">6.5.1.2</ecNumber>
    </recommendedName>
    <alternativeName>
        <fullName evidence="14">Polydeoxyribonucleotide synthase [NAD(+)]</fullName>
    </alternativeName>
</protein>
<dbReference type="Gene3D" id="1.10.287.610">
    <property type="entry name" value="Helix hairpin bin"/>
    <property type="match status" value="1"/>
</dbReference>
<dbReference type="Pfam" id="PF00533">
    <property type="entry name" value="BRCT"/>
    <property type="match status" value="1"/>
</dbReference>
<dbReference type="GO" id="GO:0003677">
    <property type="term" value="F:DNA binding"/>
    <property type="evidence" value="ECO:0007669"/>
    <property type="project" value="InterPro"/>
</dbReference>
<dbReference type="SUPFAM" id="SSF52113">
    <property type="entry name" value="BRCT domain"/>
    <property type="match status" value="1"/>
</dbReference>
<comment type="function">
    <text evidence="1 14">DNA ligase that catalyzes the formation of phosphodiester linkages between 5'-phosphoryl and 3'-hydroxyl groups in double-stranded DNA using NAD as a coenzyme and as the energy source for the reaction. It is essential for DNA replication and repair of damaged DNA.</text>
</comment>
<dbReference type="SMART" id="SM00278">
    <property type="entry name" value="HhH1"/>
    <property type="match status" value="5"/>
</dbReference>
<gene>
    <name evidence="14" type="primary">ligA</name>
    <name evidence="17" type="ORF">PM10SUCC1_20010</name>
</gene>
<dbReference type="Gene3D" id="3.40.50.10190">
    <property type="entry name" value="BRCT domain"/>
    <property type="match status" value="1"/>
</dbReference>
<dbReference type="PANTHER" id="PTHR23389:SF9">
    <property type="entry name" value="DNA LIGASE"/>
    <property type="match status" value="1"/>
</dbReference>
<dbReference type="GO" id="GO:0003911">
    <property type="term" value="F:DNA ligase (NAD+) activity"/>
    <property type="evidence" value="ECO:0007669"/>
    <property type="project" value="UniProtKB-UniRule"/>
</dbReference>
<dbReference type="Gene3D" id="3.30.470.30">
    <property type="entry name" value="DNA ligase/mRNA capping enzyme"/>
    <property type="match status" value="1"/>
</dbReference>
<dbReference type="InterPro" id="IPR010994">
    <property type="entry name" value="RuvA_2-like"/>
</dbReference>
<evidence type="ECO:0000256" key="15">
    <source>
        <dbReference type="SAM" id="MobiDB-lite"/>
    </source>
</evidence>
<sequence>MDIEKKMNELYERIEKYSYYYYTRNESLISDVEFDKLLAELERLEEENPHLKREGSLTSQVGSSLKDSKFTKVKHKNPMLSLSNTYSTKDLEDFDGRVKRILGRDRKVDYALELKLDGVSISVHYERGKLTRAVTRGDGAVGEDVTENILQIASIPHYLKEEISMEVRGEIVLPLDEFKRLNDVRAQAGEEVFANPRNAASGTLKQLDATVVKERNLDCYFFFLVDGGSYGLEKHNESLEYLESLGIKTTGVCEVCSSIDELEERIAHWQERKEDLGYETDGMVIKINDTGLWEELGATTKSPRWAIAYKFPAKQVTTKLTGVTWQVGRTGKVTPVAELEEVEVSGSKVKRASLHNYDEILRKDIRVGDRVFIEKAAEIIPQVVKVVKEVRDGSEIEIELPTNCPVCNALLDNVEKSVDYVDAITFLGIEKVGEKKAKLLAEASGSIEKLMELELEELESIKTIGKRLAKAIYEYFRDEENIELIKTLKERGVSFSFDTDGVRKIDKREFAADPKLLAFVSKDDVVDIRCINDDCPSKLQTKIEYFVSRDAMNIDGLGTKIVEKFIELGKIKDVSDIYRLHEYRGELEQIDKMGEKSIENLLNSIEESKKRDYTKTLYALGIPHVGKFLAKLLATESKSLENLKNMTKDELLKVDGVGAKVAESVYSYLRNEAHLEMLDRLEGYGINYEMEASGEEGSERSKFAGKNFLFTGKLQHFGRSEIKEVIEDLGGTNLSGVSKKLDYLIVGEKAGSKLKKAQELGTVEILTEEEFLNLIKGGDTEASQEKQEEKAEEKPVAERKPEKLENKKLF</sequence>
<dbReference type="InterPro" id="IPR001679">
    <property type="entry name" value="DNA_ligase"/>
</dbReference>
<dbReference type="PROSITE" id="PS50172">
    <property type="entry name" value="BRCT"/>
    <property type="match status" value="1"/>
</dbReference>
<dbReference type="EMBL" id="BSDY01000008">
    <property type="protein sequence ID" value="GLI56487.1"/>
    <property type="molecule type" value="Genomic_DNA"/>
</dbReference>
<feature type="region of interest" description="Disordered" evidence="15">
    <location>
        <begin position="776"/>
        <end position="810"/>
    </location>
</feature>
<evidence type="ECO:0000256" key="14">
    <source>
        <dbReference type="HAMAP-Rule" id="MF_01588"/>
    </source>
</evidence>
<evidence type="ECO:0000256" key="11">
    <source>
        <dbReference type="ARBA" id="ARBA00023204"/>
    </source>
</evidence>
<feature type="binding site" evidence="14">
    <location>
        <begin position="31"/>
        <end position="35"/>
    </location>
    <ligand>
        <name>NAD(+)</name>
        <dbReference type="ChEBI" id="CHEBI:57540"/>
    </ligand>
</feature>
<comment type="similarity">
    <text evidence="13 14">Belongs to the NAD-dependent DNA ligase family. LigA subfamily.</text>
</comment>
<dbReference type="NCBIfam" id="TIGR00575">
    <property type="entry name" value="dnlj"/>
    <property type="match status" value="1"/>
</dbReference>
<keyword evidence="5 14" id="KW-0235">DNA replication</keyword>
<feature type="binding site" evidence="14">
    <location>
        <position position="530"/>
    </location>
    <ligand>
        <name>Zn(2+)</name>
        <dbReference type="ChEBI" id="CHEBI:29105"/>
    </ligand>
</feature>
<dbReference type="CDD" id="cd17748">
    <property type="entry name" value="BRCT_DNA_ligase_like"/>
    <property type="match status" value="1"/>
</dbReference>
<evidence type="ECO:0000256" key="12">
    <source>
        <dbReference type="ARBA" id="ARBA00034005"/>
    </source>
</evidence>
<feature type="active site" description="N6-AMP-lysine intermediate" evidence="14">
    <location>
        <position position="115"/>
    </location>
</feature>
<evidence type="ECO:0000256" key="7">
    <source>
        <dbReference type="ARBA" id="ARBA00022763"/>
    </source>
</evidence>
<feature type="binding site" evidence="14">
    <location>
        <begin position="81"/>
        <end position="82"/>
    </location>
    <ligand>
        <name>NAD(+)</name>
        <dbReference type="ChEBI" id="CHEBI:57540"/>
    </ligand>
</feature>
<evidence type="ECO:0000313" key="18">
    <source>
        <dbReference type="Proteomes" id="UP001144471"/>
    </source>
</evidence>
<keyword evidence="6 14" id="KW-0479">Metal-binding</keyword>
<dbReference type="PANTHER" id="PTHR23389">
    <property type="entry name" value="CHROMOSOME TRANSMISSION FIDELITY FACTOR 18"/>
    <property type="match status" value="1"/>
</dbReference>
<proteinExistence type="inferred from homology"/>
<keyword evidence="18" id="KW-1185">Reference proteome</keyword>
<dbReference type="InterPro" id="IPR003583">
    <property type="entry name" value="Hlx-hairpin-Hlx_DNA-bd_motif"/>
</dbReference>
<feature type="binding site" evidence="14">
    <location>
        <position position="286"/>
    </location>
    <ligand>
        <name>NAD(+)</name>
        <dbReference type="ChEBI" id="CHEBI:57540"/>
    </ligand>
</feature>
<dbReference type="CDD" id="cd00114">
    <property type="entry name" value="LIGANc"/>
    <property type="match status" value="1"/>
</dbReference>
<dbReference type="SMART" id="SM00292">
    <property type="entry name" value="BRCT"/>
    <property type="match status" value="1"/>
</dbReference>
<dbReference type="SUPFAM" id="SSF47781">
    <property type="entry name" value="RuvA domain 2-like"/>
    <property type="match status" value="2"/>
</dbReference>
<dbReference type="FunFam" id="2.40.50.140:FF:000012">
    <property type="entry name" value="DNA ligase"/>
    <property type="match status" value="1"/>
</dbReference>
<dbReference type="GO" id="GO:0006260">
    <property type="term" value="P:DNA replication"/>
    <property type="evidence" value="ECO:0007669"/>
    <property type="project" value="UniProtKB-KW"/>
</dbReference>
<dbReference type="NCBIfam" id="NF005932">
    <property type="entry name" value="PRK07956.1"/>
    <property type="match status" value="1"/>
</dbReference>
<feature type="binding site" evidence="14">
    <location>
        <position position="113"/>
    </location>
    <ligand>
        <name>NAD(+)</name>
        <dbReference type="ChEBI" id="CHEBI:57540"/>
    </ligand>
</feature>
<evidence type="ECO:0000256" key="4">
    <source>
        <dbReference type="ARBA" id="ARBA00022598"/>
    </source>
</evidence>
<evidence type="ECO:0000256" key="13">
    <source>
        <dbReference type="ARBA" id="ARBA00060881"/>
    </source>
</evidence>
<dbReference type="PROSITE" id="PS01055">
    <property type="entry name" value="DNA_LIGASE_N1"/>
    <property type="match status" value="1"/>
</dbReference>
<comment type="cofactor">
    <cofactor evidence="14">
        <name>Mg(2+)</name>
        <dbReference type="ChEBI" id="CHEBI:18420"/>
    </cofactor>
    <cofactor evidence="14">
        <name>Mn(2+)</name>
        <dbReference type="ChEBI" id="CHEBI:29035"/>
    </cofactor>
</comment>
<organism evidence="17 18">
    <name type="scientific">Propionigenium maris DSM 9537</name>
    <dbReference type="NCBI Taxonomy" id="1123000"/>
    <lineage>
        <taxon>Bacteria</taxon>
        <taxon>Fusobacteriati</taxon>
        <taxon>Fusobacteriota</taxon>
        <taxon>Fusobacteriia</taxon>
        <taxon>Fusobacteriales</taxon>
        <taxon>Fusobacteriaceae</taxon>
        <taxon>Propionigenium</taxon>
    </lineage>
</organism>
<feature type="domain" description="BRCT" evidence="16">
    <location>
        <begin position="698"/>
        <end position="776"/>
    </location>
</feature>
<evidence type="ECO:0000256" key="3">
    <source>
        <dbReference type="ARBA" id="ARBA00013308"/>
    </source>
</evidence>
<keyword evidence="4 14" id="KW-0436">Ligase</keyword>
<dbReference type="Pfam" id="PF01653">
    <property type="entry name" value="DNA_ligase_aden"/>
    <property type="match status" value="1"/>
</dbReference>
<keyword evidence="11 14" id="KW-0234">DNA repair</keyword>
<keyword evidence="8 14" id="KW-0862">Zinc</keyword>
<dbReference type="Pfam" id="PF03120">
    <property type="entry name" value="OB_DNA_ligase"/>
    <property type="match status" value="1"/>
</dbReference>
<dbReference type="SUPFAM" id="SSF50249">
    <property type="entry name" value="Nucleic acid-binding proteins"/>
    <property type="match status" value="1"/>
</dbReference>
<name>A0A9W6GMW0_9FUSO</name>
<dbReference type="HAMAP" id="MF_01588">
    <property type="entry name" value="DNA_ligase_A"/>
    <property type="match status" value="1"/>
</dbReference>
<dbReference type="InterPro" id="IPR012340">
    <property type="entry name" value="NA-bd_OB-fold"/>
</dbReference>
<dbReference type="GO" id="GO:0046872">
    <property type="term" value="F:metal ion binding"/>
    <property type="evidence" value="ECO:0007669"/>
    <property type="project" value="UniProtKB-KW"/>
</dbReference>
<dbReference type="InterPro" id="IPR018239">
    <property type="entry name" value="DNA_ligase_AS"/>
</dbReference>
<evidence type="ECO:0000256" key="9">
    <source>
        <dbReference type="ARBA" id="ARBA00022842"/>
    </source>
</evidence>
<dbReference type="FunFam" id="3.30.470.30:FF:000001">
    <property type="entry name" value="DNA ligase"/>
    <property type="match status" value="1"/>
</dbReference>
<dbReference type="GO" id="GO:0005829">
    <property type="term" value="C:cytosol"/>
    <property type="evidence" value="ECO:0007669"/>
    <property type="project" value="TreeGrafter"/>
</dbReference>
<evidence type="ECO:0000256" key="2">
    <source>
        <dbReference type="ARBA" id="ARBA00012722"/>
    </source>
</evidence>
<comment type="caution">
    <text evidence="17">The sequence shown here is derived from an EMBL/GenBank/DDBJ whole genome shotgun (WGS) entry which is preliminary data.</text>
</comment>
<feature type="binding site" evidence="14">
    <location>
        <position position="170"/>
    </location>
    <ligand>
        <name>NAD(+)</name>
        <dbReference type="ChEBI" id="CHEBI:57540"/>
    </ligand>
</feature>
<dbReference type="InterPro" id="IPR036420">
    <property type="entry name" value="BRCT_dom_sf"/>
</dbReference>
<dbReference type="SMART" id="SM00532">
    <property type="entry name" value="LIGANc"/>
    <property type="match status" value="1"/>
</dbReference>
<keyword evidence="7 14" id="KW-0227">DNA damage</keyword>
<reference evidence="17" key="1">
    <citation type="submission" date="2022-12" db="EMBL/GenBank/DDBJ databases">
        <title>Reference genome sequencing for broad-spectrum identification of bacterial and archaeal isolates by mass spectrometry.</title>
        <authorList>
            <person name="Sekiguchi Y."/>
            <person name="Tourlousse D.M."/>
        </authorList>
    </citation>
    <scope>NUCLEOTIDE SEQUENCE</scope>
    <source>
        <strain evidence="17">10succ1</strain>
    </source>
</reference>
<keyword evidence="9 14" id="KW-0460">Magnesium</keyword>
<keyword evidence="14" id="KW-0464">Manganese</keyword>
<evidence type="ECO:0000256" key="5">
    <source>
        <dbReference type="ARBA" id="ARBA00022705"/>
    </source>
</evidence>
<evidence type="ECO:0000313" key="17">
    <source>
        <dbReference type="EMBL" id="GLI56487.1"/>
    </source>
</evidence>
<dbReference type="InterPro" id="IPR041663">
    <property type="entry name" value="DisA/LigA_HHH"/>
</dbReference>
<dbReference type="FunFam" id="1.10.150.20:FF:000007">
    <property type="entry name" value="DNA ligase"/>
    <property type="match status" value="1"/>
</dbReference>
<evidence type="ECO:0000256" key="1">
    <source>
        <dbReference type="ARBA" id="ARBA00004067"/>
    </source>
</evidence>
<comment type="catalytic activity">
    <reaction evidence="12 14">
        <text>NAD(+) + (deoxyribonucleotide)n-3'-hydroxyl + 5'-phospho-(deoxyribonucleotide)m = (deoxyribonucleotide)n+m + AMP + beta-nicotinamide D-nucleotide.</text>
        <dbReference type="EC" id="6.5.1.2"/>
    </reaction>
</comment>
<feature type="binding site" evidence="14">
    <location>
        <position position="535"/>
    </location>
    <ligand>
        <name>Zn(2+)</name>
        <dbReference type="ChEBI" id="CHEBI:29105"/>
    </ligand>
</feature>
<dbReference type="EC" id="6.5.1.2" evidence="2 14"/>
<dbReference type="Proteomes" id="UP001144471">
    <property type="component" value="Unassembled WGS sequence"/>
</dbReference>
<dbReference type="InterPro" id="IPR001357">
    <property type="entry name" value="BRCT_dom"/>
</dbReference>
<dbReference type="Gene3D" id="1.10.150.20">
    <property type="entry name" value="5' to 3' exonuclease, C-terminal subdomain"/>
    <property type="match status" value="3"/>
</dbReference>
<dbReference type="PIRSF" id="PIRSF001604">
    <property type="entry name" value="LigA"/>
    <property type="match status" value="1"/>
</dbReference>